<accession>A0A2T4ZA02</accession>
<dbReference type="EMBL" id="PZZP01000001">
    <property type="protein sequence ID" value="PTM58717.1"/>
    <property type="molecule type" value="Genomic_DNA"/>
</dbReference>
<dbReference type="GO" id="GO:0016616">
    <property type="term" value="F:oxidoreductase activity, acting on the CH-OH group of donors, NAD or NADP as acceptor"/>
    <property type="evidence" value="ECO:0007669"/>
    <property type="project" value="TreeGrafter"/>
</dbReference>
<evidence type="ECO:0000256" key="1">
    <source>
        <dbReference type="ARBA" id="ARBA00006484"/>
    </source>
</evidence>
<sequence length="238" mass="25896">MNFLILGASKGLGDAFAKGLPNKGDRVWIVSRSKPDSLKINDGTQRVWIEADLSLPSSSDIIAKAINDETIDVFLYNAGIWEKEGFQDSYDFKRDDPTDIANIINVNTTSAITCIQKLLPNMKRSENGKIVLVGSVNGLENNGSKQVAYVASKFGLRGVGHSLRENLREYRIGVTCINPGNIAAAIPYEDGLEKAISTYDGTRIPVQDMVSLVKCVVNLSNVSCVKEIDIPAMLDTDA</sequence>
<dbReference type="Pfam" id="PF00106">
    <property type="entry name" value="adh_short"/>
    <property type="match status" value="1"/>
</dbReference>
<name>A0A2T4ZA02_9BACL</name>
<dbReference type="SUPFAM" id="SSF51735">
    <property type="entry name" value="NAD(P)-binding Rossmann-fold domains"/>
    <property type="match status" value="1"/>
</dbReference>
<keyword evidence="4" id="KW-1185">Reference proteome</keyword>
<dbReference type="CDD" id="cd05233">
    <property type="entry name" value="SDR_c"/>
    <property type="match status" value="1"/>
</dbReference>
<dbReference type="PANTHER" id="PTHR42760">
    <property type="entry name" value="SHORT-CHAIN DEHYDROGENASES/REDUCTASES FAMILY MEMBER"/>
    <property type="match status" value="1"/>
</dbReference>
<dbReference type="InterPro" id="IPR020904">
    <property type="entry name" value="Sc_DH/Rdtase_CS"/>
</dbReference>
<dbReference type="AlphaFoldDB" id="A0A2T4ZA02"/>
<dbReference type="PRINTS" id="PR00081">
    <property type="entry name" value="GDHRDH"/>
</dbReference>
<dbReference type="Proteomes" id="UP000241639">
    <property type="component" value="Unassembled WGS sequence"/>
</dbReference>
<organism evidence="3 4">
    <name type="scientific">Desmospora activa DSM 45169</name>
    <dbReference type="NCBI Taxonomy" id="1121389"/>
    <lineage>
        <taxon>Bacteria</taxon>
        <taxon>Bacillati</taxon>
        <taxon>Bacillota</taxon>
        <taxon>Bacilli</taxon>
        <taxon>Bacillales</taxon>
        <taxon>Thermoactinomycetaceae</taxon>
        <taxon>Desmospora</taxon>
    </lineage>
</organism>
<comment type="similarity">
    <text evidence="1 2">Belongs to the short-chain dehydrogenases/reductases (SDR) family.</text>
</comment>
<comment type="caution">
    <text evidence="3">The sequence shown here is derived from an EMBL/GenBank/DDBJ whole genome shotgun (WGS) entry which is preliminary data.</text>
</comment>
<proteinExistence type="inferred from homology"/>
<evidence type="ECO:0000313" key="4">
    <source>
        <dbReference type="Proteomes" id="UP000241639"/>
    </source>
</evidence>
<gene>
    <name evidence="3" type="ORF">C8J48_1305</name>
</gene>
<dbReference type="PRINTS" id="PR00080">
    <property type="entry name" value="SDRFAMILY"/>
</dbReference>
<protein>
    <submittedName>
        <fullName evidence="3">Short-subunit dehydrogenase</fullName>
    </submittedName>
</protein>
<dbReference type="InterPro" id="IPR036291">
    <property type="entry name" value="NAD(P)-bd_dom_sf"/>
</dbReference>
<reference evidence="3 4" key="1">
    <citation type="submission" date="2018-04" db="EMBL/GenBank/DDBJ databases">
        <title>Genomic Encyclopedia of Archaeal and Bacterial Type Strains, Phase II (KMG-II): from individual species to whole genera.</title>
        <authorList>
            <person name="Goeker M."/>
        </authorList>
    </citation>
    <scope>NUCLEOTIDE SEQUENCE [LARGE SCALE GENOMIC DNA]</scope>
    <source>
        <strain evidence="3 4">DSM 45169</strain>
    </source>
</reference>
<evidence type="ECO:0000313" key="3">
    <source>
        <dbReference type="EMBL" id="PTM58717.1"/>
    </source>
</evidence>
<dbReference type="PROSITE" id="PS00061">
    <property type="entry name" value="ADH_SHORT"/>
    <property type="match status" value="1"/>
</dbReference>
<dbReference type="Gene3D" id="3.40.50.720">
    <property type="entry name" value="NAD(P)-binding Rossmann-like Domain"/>
    <property type="match status" value="1"/>
</dbReference>
<evidence type="ECO:0000256" key="2">
    <source>
        <dbReference type="RuleBase" id="RU000363"/>
    </source>
</evidence>
<dbReference type="InterPro" id="IPR002347">
    <property type="entry name" value="SDR_fam"/>
</dbReference>